<dbReference type="EMBL" id="JBEYXV010000031">
    <property type="protein sequence ID" value="MEU6826834.1"/>
    <property type="molecule type" value="Genomic_DNA"/>
</dbReference>
<gene>
    <name evidence="4" type="ORF">ABZ921_40040</name>
</gene>
<keyword evidence="5" id="KW-1185">Reference proteome</keyword>
<evidence type="ECO:0000313" key="4">
    <source>
        <dbReference type="EMBL" id="MEU6826834.1"/>
    </source>
</evidence>
<sequence length="1725" mass="190085">MGESRRALVIAVPRYELEEKFEELTPAVRRDAELLTESLHASGYSVEVLGLEPDKPAQRSRIQSAISRICCTAPEDGVVLIHFTGHGLAVDGADHLVPADAQLSWATEPPEVALDSLIGLDLTALLRGSRADTVLLTVDACRDPADEGGRSQGGRATAFPAGHDRVAVLFGCGQGQSCGSDGEQGSHFTRALAEALAADTAPRTVGDVFAYATRRTAELARAARQTQTPAPQYAPSGPDAIASVPLCSGRTLQESWARAVRDPELWAAARCDDERRAALQRALVELTRECARWCDSATAGVHDPWADDDYPVRVLTKGLRLLLAPSQTQGGPLVDAGELAVLAAAPFVREALYALGVKAAVAADAFRLEPAVGGPGADTERADLEHTFAAHALIWRKGRELAGRGRDEDARAVAAWLMHRHVRGKEELWDDAYVTQLLRPLAGALLGEGAPAARVAELADELVRVCRQTGVVPAQPGGDDREPPYRLTELVHSGAAGTSEVTESWRPRELSWLIAVAGLLGGDLRDLPGVLVDNIGVTDGLVPGQAIASVRGLRWARGQYTRTVDLDLQCPHPAVHAALETLTGWADDAVQRVREHAGHAPDAVLAHLPERVTCRRLRPEWDTQAKETLYGVPLMRFGLAEDEMRELLMGTQLYGDPNLALRELYQNALDACRYRQARLRYGAADKKIPYTWEGEIVFRQGVDDDGRPYVECADNGVGMGRDALRGTFSRAGRRFEQSREYRREQARWRRADENLRIYPNSRFGVGVFSYFMLADEISIRTRATDGYGRPESGQGLRVDIASSGSLFRIKPQDESQPGGGTTVRLYLQDDAVDVAAELGALVWRTDFALRVERDGRTVREWEPDTLYYEGDASRAVRASRDLWWVPGEGRLLADGVLVGQPGAKAGQMEFHLPRWHQLDDFKASFESRQQGFPFGCVVDLRRSHAPDISTSRTRVFSYDQEWVTHEIVDAGAQFDVPEWFYLEWLWDFARWVPEAAARITARLLAEDAHVASLLTWDQAALIPFRRVGYFPADPALAAQRDASRIGYSSADDRFLAWRSGVLRDVGIRRDERQYLPVPDSIEGYPHPCAWEARALEGYLYASDFPFRAALPPMPEECTLGRLLIRCRRHAVTGVDVPDAGDLEAAHAMDLDAVDRRLLLGTSAYDSLWGYWRRNPDDDAVDNVPRLLERFSTKPGLPLREALDRIRRFAAVGFPFRAPDTVSRPPAEHVATAEELHALSWHPWYAGHEGRARQSDGPDPRVYEETLRSYAWLGLPELPPAVQPADARPRRQRRDLTDSEQDAFSRFFSLHTDDAKVSLVEMVIASAELSVTFAEVVERYAETFDALGLEVPDLGELAGHVASRLDCELLKGPRGRFRPLSLWPTPAPLANTAVAVQGVRAEAEQVRQALARLAGGGVVHPSAPGLVTAWRELTSDDMALLPDDLGLYGVLERAEFAGFSEELDAFDVPYGLVAAAAADRSLGATFDRLAALGPLTGYDAPLRLPSPERLAGVRPSRADAAACCLRGERGVIWREETDVPLLIEHAREENRTLGESLDTLSAYSELGAPWRQITGDDQAWRDHRPTPHDTALFRRDLIGDRHVTPLTLVRAAARFGWPIDQAWDRIALYRPFGVELTMPRPEMTDVPRWQDLILLTARYTGRAPALAGQVPPGHIAVAAREVEESTYWVRDRLALYAPLFGLTLPADCPAEPAPFPPALPYGRDAD</sequence>
<dbReference type="InterPro" id="IPR020575">
    <property type="entry name" value="Hsp90_N"/>
</dbReference>
<feature type="domain" description="wHTH-Hsp90 Na associated" evidence="3">
    <location>
        <begin position="1645"/>
        <end position="1695"/>
    </location>
</feature>
<dbReference type="Pfam" id="PF00656">
    <property type="entry name" value="Peptidase_C14"/>
    <property type="match status" value="1"/>
</dbReference>
<dbReference type="InterPro" id="IPR056506">
    <property type="entry name" value="iHD-CE"/>
</dbReference>
<dbReference type="PRINTS" id="PR00775">
    <property type="entry name" value="HEATSHOCK90"/>
</dbReference>
<dbReference type="SUPFAM" id="SSF52129">
    <property type="entry name" value="Caspase-like"/>
    <property type="match status" value="1"/>
</dbReference>
<feature type="domain" description="Peptidase C14 caspase" evidence="1">
    <location>
        <begin position="5"/>
        <end position="231"/>
    </location>
</feature>
<dbReference type="InterPro" id="IPR011600">
    <property type="entry name" value="Pept_C14_caspase"/>
</dbReference>
<protein>
    <submittedName>
        <fullName evidence="4">Caspase family protein</fullName>
    </submittedName>
</protein>
<dbReference type="InterPro" id="IPR029030">
    <property type="entry name" value="Caspase-like_dom_sf"/>
</dbReference>
<dbReference type="SUPFAM" id="SSF55874">
    <property type="entry name" value="ATPase domain of HSP90 chaperone/DNA topoisomerase II/histidine kinase"/>
    <property type="match status" value="1"/>
</dbReference>
<dbReference type="Proteomes" id="UP001551176">
    <property type="component" value="Unassembled WGS sequence"/>
</dbReference>
<evidence type="ECO:0000313" key="5">
    <source>
        <dbReference type="Proteomes" id="UP001551176"/>
    </source>
</evidence>
<comment type="caution">
    <text evidence="4">The sequence shown here is derived from an EMBL/GenBank/DDBJ whole genome shotgun (WGS) entry which is preliminary data.</text>
</comment>
<dbReference type="Gene3D" id="3.40.50.1460">
    <property type="match status" value="1"/>
</dbReference>
<organism evidence="4 5">
    <name type="scientific">Streptomyces atriruber</name>
    <dbReference type="NCBI Taxonomy" id="545121"/>
    <lineage>
        <taxon>Bacteria</taxon>
        <taxon>Bacillati</taxon>
        <taxon>Actinomycetota</taxon>
        <taxon>Actinomycetes</taxon>
        <taxon>Kitasatosporales</taxon>
        <taxon>Streptomycetaceae</taxon>
        <taxon>Streptomyces</taxon>
    </lineage>
</organism>
<feature type="domain" description="wHTH-Hsp90 Na associated" evidence="3">
    <location>
        <begin position="1583"/>
        <end position="1628"/>
    </location>
</feature>
<dbReference type="Gene3D" id="3.30.565.10">
    <property type="entry name" value="Histidine kinase-like ATPase, C-terminal domain"/>
    <property type="match status" value="1"/>
</dbReference>
<dbReference type="InterPro" id="IPR036890">
    <property type="entry name" value="HATPase_C_sf"/>
</dbReference>
<evidence type="ECO:0000259" key="3">
    <source>
        <dbReference type="Pfam" id="PF24410"/>
    </source>
</evidence>
<dbReference type="Pfam" id="PF24410">
    <property type="entry name" value="wHTH-HSP90_Na-assoc"/>
    <property type="match status" value="2"/>
</dbReference>
<proteinExistence type="predicted"/>
<dbReference type="RefSeq" id="WP_359358472.1">
    <property type="nucleotide sequence ID" value="NZ_JBEYXV010000031.1"/>
</dbReference>
<reference evidence="4 5" key="1">
    <citation type="submission" date="2024-06" db="EMBL/GenBank/DDBJ databases">
        <title>The Natural Products Discovery Center: Release of the First 8490 Sequenced Strains for Exploring Actinobacteria Biosynthetic Diversity.</title>
        <authorList>
            <person name="Kalkreuter E."/>
            <person name="Kautsar S.A."/>
            <person name="Yang D."/>
            <person name="Bader C.D."/>
            <person name="Teijaro C.N."/>
            <person name="Fluegel L."/>
            <person name="Davis C.M."/>
            <person name="Simpson J.R."/>
            <person name="Lauterbach L."/>
            <person name="Steele A.D."/>
            <person name="Gui C."/>
            <person name="Meng S."/>
            <person name="Li G."/>
            <person name="Viehrig K."/>
            <person name="Ye F."/>
            <person name="Su P."/>
            <person name="Kiefer A.F."/>
            <person name="Nichols A."/>
            <person name="Cepeda A.J."/>
            <person name="Yan W."/>
            <person name="Fan B."/>
            <person name="Jiang Y."/>
            <person name="Adhikari A."/>
            <person name="Zheng C.-J."/>
            <person name="Schuster L."/>
            <person name="Cowan T.M."/>
            <person name="Smanski M.J."/>
            <person name="Chevrette M.G."/>
            <person name="De Carvalho L.P.S."/>
            <person name="Shen B."/>
        </authorList>
    </citation>
    <scope>NUCLEOTIDE SEQUENCE [LARGE SCALE GENOMIC DNA]</scope>
    <source>
        <strain evidence="4 5">NPDC046838</strain>
    </source>
</reference>
<evidence type="ECO:0000259" key="1">
    <source>
        <dbReference type="Pfam" id="PF00656"/>
    </source>
</evidence>
<feature type="domain" description="iHD-CE" evidence="2">
    <location>
        <begin position="256"/>
        <end position="619"/>
    </location>
</feature>
<name>A0ABV3C0P6_9ACTN</name>
<evidence type="ECO:0000259" key="2">
    <source>
        <dbReference type="Pfam" id="PF24401"/>
    </source>
</evidence>
<dbReference type="Pfam" id="PF24401">
    <property type="entry name" value="iHD-CE"/>
    <property type="match status" value="1"/>
</dbReference>
<dbReference type="InterPro" id="IPR056507">
    <property type="entry name" value="wHTH-HSP90_Na-assoc"/>
</dbReference>
<accession>A0ABV3C0P6</accession>